<reference evidence="1" key="1">
    <citation type="submission" date="2017-02" db="EMBL/GenBank/DDBJ databases">
        <title>Delving into the versatile metabolic prowess of the omnipresent phylum Bacteroidetes.</title>
        <authorList>
            <person name="Nobu M.K."/>
            <person name="Mei R."/>
            <person name="Narihiro T."/>
            <person name="Kuroda K."/>
            <person name="Liu W.-T."/>
        </authorList>
    </citation>
    <scope>NUCLEOTIDE SEQUENCE</scope>
    <source>
        <strain evidence="1">ADurb.Bin160</strain>
    </source>
</reference>
<gene>
    <name evidence="1" type="ORF">BWY04_01464</name>
</gene>
<dbReference type="EMBL" id="MWDB01000061">
    <property type="protein sequence ID" value="OQB40016.1"/>
    <property type="molecule type" value="Genomic_DNA"/>
</dbReference>
<dbReference type="AlphaFoldDB" id="A0A1V5ZIS9"/>
<organism evidence="1">
    <name type="scientific">candidate division CPR1 bacterium ADurb.Bin160</name>
    <dbReference type="NCBI Taxonomy" id="1852826"/>
    <lineage>
        <taxon>Bacteria</taxon>
        <taxon>candidate division CPR1</taxon>
    </lineage>
</organism>
<proteinExistence type="predicted"/>
<comment type="caution">
    <text evidence="1">The sequence shown here is derived from an EMBL/GenBank/DDBJ whole genome shotgun (WGS) entry which is preliminary data.</text>
</comment>
<protein>
    <submittedName>
        <fullName evidence="1">ICEA Protein</fullName>
    </submittedName>
</protein>
<dbReference type="InterPro" id="IPR007979">
    <property type="entry name" value="NlaIII/ICEA1"/>
</dbReference>
<name>A0A1V5ZIS9_9BACT</name>
<dbReference type="Proteomes" id="UP000485621">
    <property type="component" value="Unassembled WGS sequence"/>
</dbReference>
<accession>A0A1V5ZIS9</accession>
<dbReference type="Pfam" id="PF05315">
    <property type="entry name" value="ICEA"/>
    <property type="match status" value="1"/>
</dbReference>
<evidence type="ECO:0000313" key="1">
    <source>
        <dbReference type="EMBL" id="OQB40016.1"/>
    </source>
</evidence>
<sequence length="213" mass="24482">MMSKTKKELFLELAKPDENGVSRWVSKTEFVGEYSKLMFTNGWDWGRGSSPLASEYILDVDRTITSGNGIDRIRTNGFNTSFNFKQNIRSDIKNYYSNEKCVMLGIQGISENTKIEIDHKAGSKNSERVSNIETQNYDDFQPLTKAANDAKRQICKRCQETDFRFDAKDLKGNPISYYKGNEKFSESGCEGCYQYDPVKYRETILEMAKRGKI</sequence>